<dbReference type="InterPro" id="IPR036188">
    <property type="entry name" value="FAD/NAD-bd_sf"/>
</dbReference>
<dbReference type="RefSeq" id="WP_062371246.1">
    <property type="nucleotide sequence ID" value="NZ_CP007140.1"/>
</dbReference>
<evidence type="ECO:0000259" key="1">
    <source>
        <dbReference type="Pfam" id="PF01494"/>
    </source>
</evidence>
<evidence type="ECO:0000313" key="2">
    <source>
        <dbReference type="EMBL" id="AJC71463.1"/>
    </source>
</evidence>
<dbReference type="InterPro" id="IPR002938">
    <property type="entry name" value="FAD-bd"/>
</dbReference>
<dbReference type="GO" id="GO:0016628">
    <property type="term" value="F:oxidoreductase activity, acting on the CH-CH group of donors, NAD or NADP as acceptor"/>
    <property type="evidence" value="ECO:0007669"/>
    <property type="project" value="InterPro"/>
</dbReference>
<dbReference type="OrthoDB" id="46008at2157"/>
<dbReference type="Proteomes" id="UP000062043">
    <property type="component" value="Chromosome"/>
</dbReference>
<keyword evidence="3" id="KW-1185">Reference proteome</keyword>
<evidence type="ECO:0000313" key="3">
    <source>
        <dbReference type="Proteomes" id="UP000062043"/>
    </source>
</evidence>
<proteinExistence type="predicted"/>
<dbReference type="PANTHER" id="PTHR42685:SF18">
    <property type="entry name" value="DIGERANYLGERANYLGLYCEROPHOSPHOLIPID REDUCTASE"/>
    <property type="match status" value="1"/>
</dbReference>
<dbReference type="GeneID" id="27134860"/>
<dbReference type="InterPro" id="IPR011777">
    <property type="entry name" value="Geranylgeranyl_Rdtase_fam"/>
</dbReference>
<dbReference type="InterPro" id="IPR050407">
    <property type="entry name" value="Geranylgeranyl_reductase"/>
</dbReference>
<dbReference type="SUPFAM" id="SSF51905">
    <property type="entry name" value="FAD/NAD(P)-binding domain"/>
    <property type="match status" value="1"/>
</dbReference>
<dbReference type="PATRIC" id="fig|1432656.3.peg.821"/>
<dbReference type="Pfam" id="PF01494">
    <property type="entry name" value="FAD_binding_3"/>
    <property type="match status" value="1"/>
</dbReference>
<gene>
    <name evidence="2" type="ORF">X802_04225</name>
</gene>
<sequence length="370" mass="40466">MKYDVLIIGAGPVGNYLARLLAGKLDVAVVERKRSFGGKACTGIIGAESFERLDLPKEAVLNPLRGALFKSRIQSFEIARKSAQAYVVDRKTLERKLAEEAVRKGADYFVGTTFTGFRDGRARLQHLKETFEISADIYVGADGVASTVAKEIGAESDAEFLKGYEVEIVGEFRPDFVEVWVNKDLNPEFFSWVVPISANVARVGTFGSLEALNRFLRTRGLKPTSVLEFKAGSVGLGWRKPWVKGNVALVGDAALQIKPTTAGGIVFGAICAYHLAEAILSGDLPQYVAACSAIRKQISFGLRIRKAFKGLSQEGIERIFEVLGSQEAKEVIEEQADFDDHLRTFKAIARRPKLLAGLLRASPSLIRALL</sequence>
<dbReference type="PANTHER" id="PTHR42685">
    <property type="entry name" value="GERANYLGERANYL DIPHOSPHATE REDUCTASE"/>
    <property type="match status" value="1"/>
</dbReference>
<dbReference type="EMBL" id="CP007140">
    <property type="protein sequence ID" value="AJC71463.1"/>
    <property type="molecule type" value="Genomic_DNA"/>
</dbReference>
<dbReference type="Gene3D" id="3.50.50.60">
    <property type="entry name" value="FAD/NAD(P)-binding domain"/>
    <property type="match status" value="1"/>
</dbReference>
<dbReference type="STRING" id="1432656.X802_04225"/>
<dbReference type="KEGG" id="tgy:X802_04225"/>
<protein>
    <submittedName>
        <fullName evidence="2">Bacteriochlorophyll synthase</fullName>
    </submittedName>
</protein>
<organism evidence="2 3">
    <name type="scientific">Thermococcus guaymasensis DSM 11113</name>
    <dbReference type="NCBI Taxonomy" id="1432656"/>
    <lineage>
        <taxon>Archaea</taxon>
        <taxon>Methanobacteriati</taxon>
        <taxon>Methanobacteriota</taxon>
        <taxon>Thermococci</taxon>
        <taxon>Thermococcales</taxon>
        <taxon>Thermococcaceae</taxon>
        <taxon>Thermococcus</taxon>
    </lineage>
</organism>
<feature type="domain" description="FAD-binding" evidence="1">
    <location>
        <begin position="2"/>
        <end position="278"/>
    </location>
</feature>
<name>A0A0X1KJM4_9EURY</name>
<accession>A0A0X1KJM4</accession>
<reference evidence="2 3" key="1">
    <citation type="submission" date="2014-01" db="EMBL/GenBank/DDBJ databases">
        <title>Genome sequencing of Thermococcus guaymasensis.</title>
        <authorList>
            <person name="Zhang X."/>
            <person name="Alvare G."/>
            <person name="Fristensky B."/>
            <person name="Chen L."/>
            <person name="Suen T."/>
            <person name="Chen Q."/>
            <person name="Ma K."/>
        </authorList>
    </citation>
    <scope>NUCLEOTIDE SEQUENCE [LARGE SCALE GENOMIC DNA]</scope>
    <source>
        <strain evidence="2 3">DSM 11113</strain>
    </source>
</reference>
<dbReference type="AlphaFoldDB" id="A0A0X1KJM4"/>
<dbReference type="PRINTS" id="PR00420">
    <property type="entry name" value="RNGMNOXGNASE"/>
</dbReference>
<dbReference type="GO" id="GO:0071949">
    <property type="term" value="F:FAD binding"/>
    <property type="evidence" value="ECO:0007669"/>
    <property type="project" value="InterPro"/>
</dbReference>
<dbReference type="NCBIfam" id="TIGR02032">
    <property type="entry name" value="GG-red-SF"/>
    <property type="match status" value="1"/>
</dbReference>